<comment type="similarity">
    <text evidence="1">Belongs to the staphylococcal tandem lipoprotein family.</text>
</comment>
<dbReference type="Proteomes" id="UP001081438">
    <property type="component" value="Unassembled WGS sequence"/>
</dbReference>
<gene>
    <name evidence="2" type="ORF">NW112_05085</name>
</gene>
<accession>A0A9Q4D603</accession>
<reference evidence="2" key="1">
    <citation type="journal article" date="2022" name="Int. J. Mol. Sci.">
        <title>Phenotypic and genotypic virulence characterisation of Staphylococcus pettenkoferi strains isolated from human bloodstream and diabetic foot infections.</title>
        <authorList>
            <person name="Magnan C."/>
        </authorList>
    </citation>
    <scope>NUCLEOTIDE SEQUENCE</scope>
    <source>
        <strain evidence="2">NSP020P</strain>
    </source>
</reference>
<dbReference type="InterPro" id="IPR007595">
    <property type="entry name" value="Csa"/>
</dbReference>
<sequence>MKRILAIILMIPICVIFYVDMKLAYNDTMIRQTFSHRLSKYPIKNLESFYDMEGPRNANFDKDDKGKWIISTAYFYGSTYEKIRLELDRNTRKAKGEYIIHHTYRSKYGNPINKEKSYPIKMKNNHLYYAGNEKDIQKHPEIEKKVKDFKFFCQYGRFDHFEKYKRLDFSIRRHPLMYYILSFKVPNNDDNVKKIRKYYNLTDSKPTRLMITGDDNFVYHTVGANTLS</sequence>
<dbReference type="InterPro" id="IPR038641">
    <property type="entry name" value="Csa_sf"/>
</dbReference>
<keyword evidence="2" id="KW-0449">Lipoprotein</keyword>
<dbReference type="Pfam" id="PF04507">
    <property type="entry name" value="DUF576"/>
    <property type="match status" value="1"/>
</dbReference>
<dbReference type="RefSeq" id="WP_268210336.1">
    <property type="nucleotide sequence ID" value="NZ_JANSKS010000013.1"/>
</dbReference>
<proteinExistence type="inferred from homology"/>
<dbReference type="EMBL" id="JANSKX010000014">
    <property type="protein sequence ID" value="MCY1594604.1"/>
    <property type="molecule type" value="Genomic_DNA"/>
</dbReference>
<evidence type="ECO:0000256" key="1">
    <source>
        <dbReference type="ARBA" id="ARBA00009715"/>
    </source>
</evidence>
<dbReference type="Gene3D" id="2.50.20.40">
    <property type="match status" value="1"/>
</dbReference>
<organism evidence="2 3">
    <name type="scientific">Staphylococcus pettenkoferi</name>
    <dbReference type="NCBI Taxonomy" id="170573"/>
    <lineage>
        <taxon>Bacteria</taxon>
        <taxon>Bacillati</taxon>
        <taxon>Bacillota</taxon>
        <taxon>Bacilli</taxon>
        <taxon>Bacillales</taxon>
        <taxon>Staphylococcaceae</taxon>
        <taxon>Staphylococcus</taxon>
    </lineage>
</organism>
<dbReference type="AlphaFoldDB" id="A0A9Q4D603"/>
<name>A0A9Q4D603_9STAP</name>
<protein>
    <submittedName>
        <fullName evidence="2">Tandem-type lipoprotein</fullName>
    </submittedName>
</protein>
<evidence type="ECO:0000313" key="3">
    <source>
        <dbReference type="Proteomes" id="UP001081438"/>
    </source>
</evidence>
<evidence type="ECO:0000313" key="2">
    <source>
        <dbReference type="EMBL" id="MCY1594604.1"/>
    </source>
</evidence>
<comment type="caution">
    <text evidence="2">The sequence shown here is derived from an EMBL/GenBank/DDBJ whole genome shotgun (WGS) entry which is preliminary data.</text>
</comment>